<dbReference type="SUPFAM" id="SSF49329">
    <property type="entry name" value="Cu,Zn superoxide dismutase-like"/>
    <property type="match status" value="1"/>
</dbReference>
<comment type="cofactor">
    <cofactor evidence="3">
        <name>Cu cation</name>
        <dbReference type="ChEBI" id="CHEBI:23378"/>
    </cofactor>
    <text evidence="3">Binds 1 copper ion per subunit.</text>
</comment>
<evidence type="ECO:0000256" key="1">
    <source>
        <dbReference type="ARBA" id="ARBA00010457"/>
    </source>
</evidence>
<keyword evidence="3" id="KW-0862">Zinc</keyword>
<comment type="function">
    <text evidence="2">Destroys radicals which are normally produced within the cells and which are toxic to biological systems. May play a role in favoring mycobacterial survival in phagocytes.</text>
</comment>
<comment type="cofactor">
    <cofactor evidence="3">
        <name>Zn(2+)</name>
        <dbReference type="ChEBI" id="CHEBI:29105"/>
    </cofactor>
    <text evidence="3">Binds 1 zinc ion per subunit.</text>
</comment>
<comment type="catalytic activity">
    <reaction evidence="3">
        <text>2 superoxide + 2 H(+) = H2O2 + O2</text>
        <dbReference type="Rhea" id="RHEA:20696"/>
        <dbReference type="ChEBI" id="CHEBI:15378"/>
        <dbReference type="ChEBI" id="CHEBI:15379"/>
        <dbReference type="ChEBI" id="CHEBI:16240"/>
        <dbReference type="ChEBI" id="CHEBI:18421"/>
        <dbReference type="EC" id="1.15.1.1"/>
    </reaction>
</comment>
<dbReference type="EC" id="1.15.1.1" evidence="3"/>
<dbReference type="PANTHER" id="PTHR10003">
    <property type="entry name" value="SUPEROXIDE DISMUTASE CU-ZN -RELATED"/>
    <property type="match status" value="1"/>
</dbReference>
<reference evidence="7" key="1">
    <citation type="journal article" date="2019" name="Int. J. Syst. Evol. Microbiol.">
        <title>The Global Catalogue of Microorganisms (GCM) 10K type strain sequencing project: providing services to taxonomists for standard genome sequencing and annotation.</title>
        <authorList>
            <consortium name="The Broad Institute Genomics Platform"/>
            <consortium name="The Broad Institute Genome Sequencing Center for Infectious Disease"/>
            <person name="Wu L."/>
            <person name="Ma J."/>
        </authorList>
    </citation>
    <scope>NUCLEOTIDE SEQUENCE [LARGE SCALE GENOMIC DNA]</scope>
    <source>
        <strain evidence="7">KCTC 3950</strain>
    </source>
</reference>
<evidence type="ECO:0000259" key="5">
    <source>
        <dbReference type="Pfam" id="PF00080"/>
    </source>
</evidence>
<dbReference type="Gene3D" id="2.60.40.200">
    <property type="entry name" value="Superoxide dismutase, copper/zinc binding domain"/>
    <property type="match status" value="1"/>
</dbReference>
<dbReference type="Proteomes" id="UP001597541">
    <property type="component" value="Unassembled WGS sequence"/>
</dbReference>
<keyword evidence="3" id="KW-0560">Oxidoreductase</keyword>
<evidence type="ECO:0000256" key="2">
    <source>
        <dbReference type="ARBA" id="ARBA00024900"/>
    </source>
</evidence>
<keyword evidence="3" id="KW-0186">Copper</keyword>
<organism evidence="6 7">
    <name type="scientific">Paenibacillus gansuensis</name>
    <dbReference type="NCBI Taxonomy" id="306542"/>
    <lineage>
        <taxon>Bacteria</taxon>
        <taxon>Bacillati</taxon>
        <taxon>Bacillota</taxon>
        <taxon>Bacilli</taxon>
        <taxon>Bacillales</taxon>
        <taxon>Paenibacillaceae</taxon>
        <taxon>Paenibacillus</taxon>
    </lineage>
</organism>
<dbReference type="InterPro" id="IPR018152">
    <property type="entry name" value="SOD_Cu/Zn_BS"/>
</dbReference>
<dbReference type="InterPro" id="IPR036423">
    <property type="entry name" value="SOD-like_Cu/Zn_dom_sf"/>
</dbReference>
<accession>A0ABW5PBI3</accession>
<dbReference type="InterPro" id="IPR024134">
    <property type="entry name" value="SOD_Cu/Zn_/chaperone"/>
</dbReference>
<feature type="chain" id="PRO_5045379996" description="Superoxide dismutase [Cu-Zn]" evidence="4">
    <location>
        <begin position="30"/>
        <end position="183"/>
    </location>
</feature>
<dbReference type="Pfam" id="PF00080">
    <property type="entry name" value="Sod_Cu"/>
    <property type="match status" value="1"/>
</dbReference>
<dbReference type="RefSeq" id="WP_377601843.1">
    <property type="nucleotide sequence ID" value="NZ_JBHUME010000007.1"/>
</dbReference>
<proteinExistence type="inferred from homology"/>
<feature type="signal peptide" evidence="4">
    <location>
        <begin position="1"/>
        <end position="29"/>
    </location>
</feature>
<dbReference type="CDD" id="cd00305">
    <property type="entry name" value="Cu-Zn_Superoxide_Dismutase"/>
    <property type="match status" value="1"/>
</dbReference>
<evidence type="ECO:0000313" key="7">
    <source>
        <dbReference type="Proteomes" id="UP001597541"/>
    </source>
</evidence>
<keyword evidence="4" id="KW-0732">Signal</keyword>
<comment type="similarity">
    <text evidence="1 3">Belongs to the Cu-Zn superoxide dismutase family.</text>
</comment>
<dbReference type="InterPro" id="IPR001424">
    <property type="entry name" value="SOD_Cu_Zn_dom"/>
</dbReference>
<evidence type="ECO:0000313" key="6">
    <source>
        <dbReference type="EMBL" id="MFD2612348.1"/>
    </source>
</evidence>
<protein>
    <recommendedName>
        <fullName evidence="3">Superoxide dismutase [Cu-Zn]</fullName>
        <ecNumber evidence="3">1.15.1.1</ecNumber>
    </recommendedName>
</protein>
<keyword evidence="3" id="KW-0479">Metal-binding</keyword>
<feature type="domain" description="Superoxide dismutase copper/zinc binding" evidence="5">
    <location>
        <begin position="50"/>
        <end position="181"/>
    </location>
</feature>
<gene>
    <name evidence="6" type="ORF">ACFSUF_07935</name>
</gene>
<evidence type="ECO:0000256" key="4">
    <source>
        <dbReference type="SAM" id="SignalP"/>
    </source>
</evidence>
<name>A0ABW5PBI3_9BACL</name>
<keyword evidence="7" id="KW-1185">Reference proteome</keyword>
<dbReference type="PROSITE" id="PS00332">
    <property type="entry name" value="SOD_CU_ZN_2"/>
    <property type="match status" value="1"/>
</dbReference>
<sequence>MNKIVYSSIALACTLLLPACGFKSLATQADAVSAKPVQVKLVDTKGKPAGTAAITQQAKGVLITIEAAGLTPGKHGFHIHENGKCEPPKFTSAGSHFNPGGAEHGFNNPKGYHGGDLPNLVADASGTAKGEIFVDYVTLAKGKANSLLKPGGTSIVIHAGEDDYVTNPAGNSGDRVVCGIISE</sequence>
<evidence type="ECO:0000256" key="3">
    <source>
        <dbReference type="RuleBase" id="RU000393"/>
    </source>
</evidence>
<dbReference type="EMBL" id="JBHUME010000007">
    <property type="protein sequence ID" value="MFD2612348.1"/>
    <property type="molecule type" value="Genomic_DNA"/>
</dbReference>
<comment type="caution">
    <text evidence="6">The sequence shown here is derived from an EMBL/GenBank/DDBJ whole genome shotgun (WGS) entry which is preliminary data.</text>
</comment>